<keyword evidence="12" id="KW-1185">Reference proteome</keyword>
<dbReference type="GO" id="GO:0016020">
    <property type="term" value="C:membrane"/>
    <property type="evidence" value="ECO:0007669"/>
    <property type="project" value="UniProtKB-SubCell"/>
</dbReference>
<dbReference type="InterPro" id="IPR018047">
    <property type="entry name" value="Ammonium_transpt_CS"/>
</dbReference>
<dbReference type="SUPFAM" id="SSF111352">
    <property type="entry name" value="Ammonium transporter"/>
    <property type="match status" value="1"/>
</dbReference>
<evidence type="ECO:0000256" key="5">
    <source>
        <dbReference type="ARBA" id="ARBA00022989"/>
    </source>
</evidence>
<dbReference type="FunFam" id="1.10.3430.10:FF:000008">
    <property type="entry name" value="Ammonium transporter"/>
    <property type="match status" value="1"/>
</dbReference>
<dbReference type="InterPro" id="IPR029020">
    <property type="entry name" value="Ammonium/urea_transptr"/>
</dbReference>
<evidence type="ECO:0000313" key="11">
    <source>
        <dbReference type="EMBL" id="KAK7481362.1"/>
    </source>
</evidence>
<dbReference type="Proteomes" id="UP001519460">
    <property type="component" value="Unassembled WGS sequence"/>
</dbReference>
<dbReference type="EMBL" id="JACVVK020000264">
    <property type="protein sequence ID" value="KAK7481362.1"/>
    <property type="molecule type" value="Genomic_DNA"/>
</dbReference>
<accession>A0ABD0K2P1</accession>
<comment type="subcellular location">
    <subcellularLocation>
        <location evidence="1">Membrane</location>
        <topology evidence="1">Multi-pass membrane protein</topology>
    </subcellularLocation>
</comment>
<feature type="transmembrane region" description="Helical" evidence="9">
    <location>
        <begin position="174"/>
        <end position="197"/>
    </location>
</feature>
<dbReference type="GO" id="GO:0072488">
    <property type="term" value="P:ammonium transmembrane transport"/>
    <property type="evidence" value="ECO:0007669"/>
    <property type="project" value="UniProtKB-KW"/>
</dbReference>
<feature type="region of interest" description="Disordered" evidence="8">
    <location>
        <begin position="458"/>
        <end position="485"/>
    </location>
</feature>
<dbReference type="Gene3D" id="1.10.3430.10">
    <property type="entry name" value="Ammonium transporter AmtB like domains"/>
    <property type="match status" value="1"/>
</dbReference>
<keyword evidence="7" id="KW-0924">Ammonia transport</keyword>
<feature type="transmembrane region" description="Helical" evidence="9">
    <location>
        <begin position="69"/>
        <end position="90"/>
    </location>
</feature>
<protein>
    <recommendedName>
        <fullName evidence="10">Ammonium transporter AmtB-like domain-containing protein</fullName>
    </recommendedName>
</protein>
<evidence type="ECO:0000256" key="2">
    <source>
        <dbReference type="ARBA" id="ARBA00005887"/>
    </source>
</evidence>
<gene>
    <name evidence="11" type="ORF">BaRGS_00027442</name>
</gene>
<evidence type="ECO:0000256" key="8">
    <source>
        <dbReference type="SAM" id="MobiDB-lite"/>
    </source>
</evidence>
<comment type="similarity">
    <text evidence="2">Belongs to the ammonia transporter channel (TC 1.A.11.2) family.</text>
</comment>
<reference evidence="11 12" key="1">
    <citation type="journal article" date="2023" name="Sci. Data">
        <title>Genome assembly of the Korean intertidal mud-creeper Batillaria attramentaria.</title>
        <authorList>
            <person name="Patra A.K."/>
            <person name="Ho P.T."/>
            <person name="Jun S."/>
            <person name="Lee S.J."/>
            <person name="Kim Y."/>
            <person name="Won Y.J."/>
        </authorList>
    </citation>
    <scope>NUCLEOTIDE SEQUENCE [LARGE SCALE GENOMIC DNA]</scope>
    <source>
        <strain evidence="11">Wonlab-2016</strain>
    </source>
</reference>
<feature type="transmembrane region" description="Helical" evidence="9">
    <location>
        <begin position="379"/>
        <end position="407"/>
    </location>
</feature>
<proteinExistence type="inferred from homology"/>
<sequence length="572" mass="61913">MAAINRTTLTAGDDPDAANKGPITWDDATWILTSAFIIFTMQSGFGMLEAGAVHSKNTVNIMVKNVVDVVFGGMTYWMFGFALSFGEGPWSNPFCGVGDFFLDTMDEDMGLVYATFVFQLSFATTATTIVSGAMAERTNLTAYILFSFFNTVVYCIPAHWVWGSNGFLATLGAVDFAGSGVVHLVGASSALVATLMLKPRTGRYTPGKEWPDLHNPVNAIIGTFMLWQVDAGFESRFYYPDLVDGRWNRRHCKKSGSRLGAKPALHVAKHLRSASIVKRAKYDVGDLINAILGALVAITASCPVVRPYEAVIIGSVGAVCTLSWCTLMNKLKVDDPVSAVAVHGAAGMWGLIAVGLFVADDNLEDITSDRNGLFHGGGFYLLGIQVLSIVCEVVWSMVSTYFLLLLVDKTVGIRVSLEEERLGADYCEHGVDLMDIYHHQTSLLPAPSPQPGDVIHKIASPHPSGSVPATPTPPHSHTKRNLSTSRLLGSVSSLESLHEVRIYGNKMRTPRAIHSVQNGGRKPPQPSGKNIKRRIVRGHVTPETTIPVEFFIGGERGQGHDDVNLPNAILPL</sequence>
<evidence type="ECO:0000256" key="4">
    <source>
        <dbReference type="ARBA" id="ARBA00022692"/>
    </source>
</evidence>
<evidence type="ECO:0000259" key="10">
    <source>
        <dbReference type="Pfam" id="PF00909"/>
    </source>
</evidence>
<keyword evidence="4 9" id="KW-0812">Transmembrane</keyword>
<dbReference type="PANTHER" id="PTHR11730:SF58">
    <property type="entry name" value="AMMONIUM TRANSPORTER"/>
    <property type="match status" value="1"/>
</dbReference>
<feature type="transmembrane region" description="Helical" evidence="9">
    <location>
        <begin position="28"/>
        <end position="48"/>
    </location>
</feature>
<dbReference type="InterPro" id="IPR024041">
    <property type="entry name" value="NH4_transpt_AmtB-like_dom"/>
</dbReference>
<dbReference type="Pfam" id="PF00909">
    <property type="entry name" value="Ammonium_transp"/>
    <property type="match status" value="1"/>
</dbReference>
<feature type="transmembrane region" description="Helical" evidence="9">
    <location>
        <begin position="142"/>
        <end position="162"/>
    </location>
</feature>
<keyword evidence="5 9" id="KW-1133">Transmembrane helix</keyword>
<name>A0ABD0K2P1_9CAEN</name>
<feature type="transmembrane region" description="Helical" evidence="9">
    <location>
        <begin position="340"/>
        <end position="359"/>
    </location>
</feature>
<comment type="caution">
    <text evidence="11">The sequence shown here is derived from an EMBL/GenBank/DDBJ whole genome shotgun (WGS) entry which is preliminary data.</text>
</comment>
<evidence type="ECO:0000256" key="7">
    <source>
        <dbReference type="ARBA" id="ARBA00023177"/>
    </source>
</evidence>
<evidence type="ECO:0000256" key="1">
    <source>
        <dbReference type="ARBA" id="ARBA00004141"/>
    </source>
</evidence>
<evidence type="ECO:0000256" key="6">
    <source>
        <dbReference type="ARBA" id="ARBA00023136"/>
    </source>
</evidence>
<keyword evidence="6 9" id="KW-0472">Membrane</keyword>
<evidence type="ECO:0000256" key="9">
    <source>
        <dbReference type="SAM" id="Phobius"/>
    </source>
</evidence>
<keyword evidence="3" id="KW-0813">Transport</keyword>
<dbReference type="PANTHER" id="PTHR11730">
    <property type="entry name" value="AMMONIUM TRANSPORTER"/>
    <property type="match status" value="1"/>
</dbReference>
<feature type="transmembrane region" description="Helical" evidence="9">
    <location>
        <begin position="110"/>
        <end position="130"/>
    </location>
</feature>
<organism evidence="11 12">
    <name type="scientific">Batillaria attramentaria</name>
    <dbReference type="NCBI Taxonomy" id="370345"/>
    <lineage>
        <taxon>Eukaryota</taxon>
        <taxon>Metazoa</taxon>
        <taxon>Spiralia</taxon>
        <taxon>Lophotrochozoa</taxon>
        <taxon>Mollusca</taxon>
        <taxon>Gastropoda</taxon>
        <taxon>Caenogastropoda</taxon>
        <taxon>Sorbeoconcha</taxon>
        <taxon>Cerithioidea</taxon>
        <taxon>Batillariidae</taxon>
        <taxon>Batillaria</taxon>
    </lineage>
</organism>
<feature type="domain" description="Ammonium transporter AmtB-like" evidence="10">
    <location>
        <begin position="30"/>
        <end position="430"/>
    </location>
</feature>
<evidence type="ECO:0000313" key="12">
    <source>
        <dbReference type="Proteomes" id="UP001519460"/>
    </source>
</evidence>
<dbReference type="AlphaFoldDB" id="A0ABD0K2P1"/>
<evidence type="ECO:0000256" key="3">
    <source>
        <dbReference type="ARBA" id="ARBA00022448"/>
    </source>
</evidence>
<dbReference type="PROSITE" id="PS01219">
    <property type="entry name" value="AMMONIUM_TRANSP"/>
    <property type="match status" value="1"/>
</dbReference>